<keyword evidence="4 6" id="KW-0378">Hydrolase</keyword>
<reference evidence="6 7" key="1">
    <citation type="submission" date="2018-05" db="EMBL/GenBank/DDBJ databases">
        <title>Leucothrix arctica sp. nov., isolated from Arctic seawater.</title>
        <authorList>
            <person name="Choi A."/>
            <person name="Baek K."/>
        </authorList>
    </citation>
    <scope>NUCLEOTIDE SEQUENCE [LARGE SCALE GENOMIC DNA]</scope>
    <source>
        <strain evidence="6 7">JCM 18388</strain>
    </source>
</reference>
<dbReference type="NCBIfam" id="NF003786">
    <property type="entry name" value="PRK05379.1-2"/>
    <property type="match status" value="1"/>
</dbReference>
<sequence length="356" mass="40510">MKKQTLGLRTSRATSSYQYDYLVFIGRFQPFHLGHHKVVTTALTKAERVIVLIGSSAQPRCIRNPWTYSEREQFILSSFPEEVRNRLIIAPLLDDVYNEQNWLSRVQKTVHGITCQYHPKVGQKLSIGLCGHSKDHSSYYLSLFPQWTSVNVDAYESLSATPLREAYFLSGEISDQYPESVREQLTTFKESDAYQAIAAEWRFIQKYKQGWEAAPYEPVFVTVDALVVQSGHVLLVERKANPGKGLYALPGGFINPQEKLQDAVIRELREETRIKVPAPVLAGSIVKEQVFDDPHRSARGRTITHVFLIELKPDAKGLPVVKGSDDAKHAFWVPLGEVDPERMFEDHFHIINAMID</sequence>
<dbReference type="Pfam" id="PF01467">
    <property type="entry name" value="CTP_transf_like"/>
    <property type="match status" value="1"/>
</dbReference>
<dbReference type="PANTHER" id="PTHR21342">
    <property type="entry name" value="PHOSPHOPANTETHEINE ADENYLYLTRANSFERASE"/>
    <property type="match status" value="1"/>
</dbReference>
<dbReference type="CDD" id="cd18873">
    <property type="entry name" value="NUDIX_NadM_like"/>
    <property type="match status" value="1"/>
</dbReference>
<dbReference type="GO" id="GO:0016787">
    <property type="term" value="F:hydrolase activity"/>
    <property type="evidence" value="ECO:0007669"/>
    <property type="project" value="UniProtKB-KW"/>
</dbReference>
<name>A0A317CG47_9GAMM</name>
<evidence type="ECO:0000256" key="2">
    <source>
        <dbReference type="ARBA" id="ARBA00022679"/>
    </source>
</evidence>
<dbReference type="InterPro" id="IPR014729">
    <property type="entry name" value="Rossmann-like_a/b/a_fold"/>
</dbReference>
<dbReference type="Gene3D" id="3.90.79.10">
    <property type="entry name" value="Nucleoside Triphosphate Pyrophosphohydrolase"/>
    <property type="match status" value="1"/>
</dbReference>
<protein>
    <submittedName>
        <fullName evidence="6">ADP-ribose pyrophosphatase</fullName>
        <ecNumber evidence="6">2.7.7.1</ecNumber>
        <ecNumber evidence="6">3.6.1.-</ecNumber>
    </submittedName>
</protein>
<comment type="cofactor">
    <cofactor evidence="1">
        <name>Mg(2+)</name>
        <dbReference type="ChEBI" id="CHEBI:18420"/>
    </cofactor>
</comment>
<evidence type="ECO:0000256" key="1">
    <source>
        <dbReference type="ARBA" id="ARBA00001946"/>
    </source>
</evidence>
<dbReference type="Pfam" id="PF00293">
    <property type="entry name" value="NUDIX"/>
    <property type="match status" value="1"/>
</dbReference>
<dbReference type="InterPro" id="IPR015797">
    <property type="entry name" value="NUDIX_hydrolase-like_dom_sf"/>
</dbReference>
<dbReference type="EC" id="2.7.7.1" evidence="6"/>
<keyword evidence="3 6" id="KW-0548">Nucleotidyltransferase</keyword>
<evidence type="ECO:0000259" key="5">
    <source>
        <dbReference type="PROSITE" id="PS51462"/>
    </source>
</evidence>
<dbReference type="InterPro" id="IPR020084">
    <property type="entry name" value="NUDIX_hydrolase_CS"/>
</dbReference>
<feature type="domain" description="Nudix hydrolase" evidence="5">
    <location>
        <begin position="218"/>
        <end position="356"/>
    </location>
</feature>
<keyword evidence="2 6" id="KW-0808">Transferase</keyword>
<dbReference type="GO" id="GO:0000309">
    <property type="term" value="F:nicotinamide-nucleotide adenylyltransferase activity"/>
    <property type="evidence" value="ECO:0007669"/>
    <property type="project" value="UniProtKB-EC"/>
</dbReference>
<organism evidence="6 7">
    <name type="scientific">Leucothrix pacifica</name>
    <dbReference type="NCBI Taxonomy" id="1247513"/>
    <lineage>
        <taxon>Bacteria</taxon>
        <taxon>Pseudomonadati</taxon>
        <taxon>Pseudomonadota</taxon>
        <taxon>Gammaproteobacteria</taxon>
        <taxon>Thiotrichales</taxon>
        <taxon>Thiotrichaceae</taxon>
        <taxon>Leucothrix</taxon>
    </lineage>
</organism>
<dbReference type="RefSeq" id="WP_109837761.1">
    <property type="nucleotide sequence ID" value="NZ_QGKM01000028.1"/>
</dbReference>
<dbReference type="NCBIfam" id="TIGR00125">
    <property type="entry name" value="cyt_tran_rel"/>
    <property type="match status" value="1"/>
</dbReference>
<evidence type="ECO:0000313" key="6">
    <source>
        <dbReference type="EMBL" id="PWQ97131.1"/>
    </source>
</evidence>
<dbReference type="Proteomes" id="UP000245539">
    <property type="component" value="Unassembled WGS sequence"/>
</dbReference>
<keyword evidence="7" id="KW-1185">Reference proteome</keyword>
<dbReference type="SUPFAM" id="SSF55811">
    <property type="entry name" value="Nudix"/>
    <property type="match status" value="1"/>
</dbReference>
<proteinExistence type="predicted"/>
<evidence type="ECO:0000256" key="3">
    <source>
        <dbReference type="ARBA" id="ARBA00022695"/>
    </source>
</evidence>
<dbReference type="Gene3D" id="3.40.50.620">
    <property type="entry name" value="HUPs"/>
    <property type="match status" value="1"/>
</dbReference>
<evidence type="ECO:0000313" key="7">
    <source>
        <dbReference type="Proteomes" id="UP000245539"/>
    </source>
</evidence>
<dbReference type="EC" id="3.6.1.-" evidence="6"/>
<dbReference type="EMBL" id="QGKM01000028">
    <property type="protein sequence ID" value="PWQ97131.1"/>
    <property type="molecule type" value="Genomic_DNA"/>
</dbReference>
<dbReference type="PROSITE" id="PS00893">
    <property type="entry name" value="NUDIX_BOX"/>
    <property type="match status" value="1"/>
</dbReference>
<dbReference type="PANTHER" id="PTHR21342:SF0">
    <property type="entry name" value="BIFUNCTIONAL NMN ADENYLYLTRANSFERASE_NUDIX HYDROLASE"/>
    <property type="match status" value="1"/>
</dbReference>
<dbReference type="AlphaFoldDB" id="A0A317CG47"/>
<gene>
    <name evidence="6" type="ORF">DKW60_11285</name>
</gene>
<comment type="caution">
    <text evidence="6">The sequence shown here is derived from an EMBL/GenBank/DDBJ whole genome shotgun (WGS) entry which is preliminary data.</text>
</comment>
<dbReference type="SUPFAM" id="SSF52374">
    <property type="entry name" value="Nucleotidylyl transferase"/>
    <property type="match status" value="1"/>
</dbReference>
<dbReference type="InterPro" id="IPR004821">
    <property type="entry name" value="Cyt_trans-like"/>
</dbReference>
<dbReference type="PROSITE" id="PS51462">
    <property type="entry name" value="NUDIX"/>
    <property type="match status" value="1"/>
</dbReference>
<dbReference type="InterPro" id="IPR000086">
    <property type="entry name" value="NUDIX_hydrolase_dom"/>
</dbReference>
<evidence type="ECO:0000256" key="4">
    <source>
        <dbReference type="ARBA" id="ARBA00022801"/>
    </source>
</evidence>
<dbReference type="OrthoDB" id="542521at2"/>
<accession>A0A317CG47</accession>
<dbReference type="NCBIfam" id="NF003788">
    <property type="entry name" value="PRK05379.1-5"/>
    <property type="match status" value="1"/>
</dbReference>